<accession>U3BAY3</accession>
<name>U3BAY3_AQUA1</name>
<feature type="coiled-coil region" evidence="1">
    <location>
        <begin position="1203"/>
        <end position="1231"/>
    </location>
</feature>
<protein>
    <submittedName>
        <fullName evidence="3">Uncharacterized protein</fullName>
    </submittedName>
</protein>
<evidence type="ECO:0000313" key="3">
    <source>
        <dbReference type="EMBL" id="GAD63978.1"/>
    </source>
</evidence>
<feature type="coiled-coil region" evidence="1">
    <location>
        <begin position="462"/>
        <end position="503"/>
    </location>
</feature>
<comment type="caution">
    <text evidence="3">The sequence shown here is derived from an EMBL/GenBank/DDBJ whole genome shotgun (WGS) entry which is preliminary data.</text>
</comment>
<evidence type="ECO:0000313" key="4">
    <source>
        <dbReference type="Proteomes" id="UP000016560"/>
    </source>
</evidence>
<dbReference type="RefSeq" id="WP_021702062.1">
    <property type="nucleotide sequence ID" value="NZ_BATI01000031.1"/>
</dbReference>
<feature type="coiled-coil region" evidence="1">
    <location>
        <begin position="766"/>
        <end position="840"/>
    </location>
</feature>
<feature type="region of interest" description="Disordered" evidence="2">
    <location>
        <begin position="1272"/>
        <end position="1305"/>
    </location>
</feature>
<gene>
    <name evidence="3" type="ORF">PA6_031_00710</name>
</gene>
<feature type="coiled-coil region" evidence="1">
    <location>
        <begin position="964"/>
        <end position="1026"/>
    </location>
</feature>
<evidence type="ECO:0000256" key="1">
    <source>
        <dbReference type="SAM" id="Coils"/>
    </source>
</evidence>
<organism evidence="3 4">
    <name type="scientific">Aquipseudomonas alcaligenes (strain ATCC 14909 / DSM 50342 / CCUG 1425 / JCM 20561 / NBRC 14159 / NCIMB 9945 / NCTC 10367 / 1577)</name>
    <name type="common">Pseudomonas alcaligenes</name>
    <dbReference type="NCBI Taxonomy" id="1215092"/>
    <lineage>
        <taxon>Bacteria</taxon>
        <taxon>Pseudomonadati</taxon>
        <taxon>Pseudomonadota</taxon>
        <taxon>Gammaproteobacteria</taxon>
        <taxon>Pseudomonadales</taxon>
        <taxon>Pseudomonadaceae</taxon>
        <taxon>Aquipseudomonas</taxon>
    </lineage>
</organism>
<dbReference type="EMBL" id="BATI01000031">
    <property type="protein sequence ID" value="GAD63978.1"/>
    <property type="molecule type" value="Genomic_DNA"/>
</dbReference>
<keyword evidence="1" id="KW-0175">Coiled coil</keyword>
<dbReference type="OrthoDB" id="9145695at2"/>
<keyword evidence="4" id="KW-1185">Reference proteome</keyword>
<reference evidence="3" key="1">
    <citation type="submission" date="2024-09" db="EMBL/GenBank/DDBJ databases">
        <title>Whole genome shotgun sequence of Pseudomonas alcaligenes NBRC 14159.</title>
        <authorList>
            <person name="Yoshida I."/>
            <person name="Hosoyama A."/>
            <person name="Tsuchikane K."/>
            <person name="Noguchi M."/>
            <person name="Hirakata S."/>
            <person name="Ando Y."/>
            <person name="Ohji S."/>
            <person name="Yamazoe A."/>
            <person name="Yamazaki S."/>
            <person name="Fujita N."/>
        </authorList>
    </citation>
    <scope>NUCLEOTIDE SEQUENCE</scope>
    <source>
        <strain evidence="3">NBRC 14159</strain>
    </source>
</reference>
<dbReference type="eggNOG" id="COG1196">
    <property type="taxonomic scope" value="Bacteria"/>
</dbReference>
<dbReference type="Proteomes" id="UP000016560">
    <property type="component" value="Unassembled WGS sequence"/>
</dbReference>
<sequence>MSLIARIQYVNFLTYSHPDSKERKPALRVVEFAPLKYSTAINIPNGHGKTNMISALLYLLSRDSKLKENVLPLFTPRRSGAPSHIRVQLWDLRDDLTQTDLGLDEGLLDPRDLPNRGDHYVFGLCAYQGDEPRFYYYQGVLEDCPVFDRTESGYLYRHETDIQQALKALGGGRAWNISSVHEWRSLITSHIPSRVLTQQVKFHLAGGGDKSAQLHQIEEDGDESFDQAFFRTVIAPELLASTGELEGNLDDPRENFEELLYAHFSKMASATIKAEQEQRAIKEQEEVVRELGVLVAAGEDAKDKYGKYQGLISTIARDGAVVQHLVRTDPFPGLLDARQLPSGQVGEIVQYIVIDKVHGAMILDAGLEKLIGVEAKRINEAAGRKSLFPVEIDQTQVIDFACDLKIFGEPGWGGTRVARKGYTLDAALQLIPLLREFGTAKLAGTPDTLQRAFAWAGTTADTNSYRKTVRRLEAEIRRHQENIDQRKREIAQWEVEVRELGDRITKYDQAKGAYEDLVQSGKFVQEELEDPVLLLDKVARELRAAEDALTAHDKRVGRLEMTFASYMAFCQSNPSVSVRSRLKELTVKAANAQEALRDAEQRLQRSRDKLAQLNVLKLEQETQSRHDQQKLGALLELQSHRPTYAEWFGDTLPDSIDIRGSLKKIASEEKALEQRRLEREKLRDAISSLLPSVPRFRDLFGDTDAKSIDISGALQRVAVEERALEKELAITGGLHARLLDLAPFVERFRIIFGDTDPAILEPAQDRADLQSAITLAETTAKSLETQVSRLNLFRFTYPGKTPALWLAEMEARRSALTQEIAQYNQQALTAERQLDELMSDPVARPEDVASAHSLINGAVPFVLLHNFIEEYCPPGVKQHWLTHFSALLFSPVVETLDDAAKAALLLHEGQAMMPVLIANRLKAMMESETPALALNGECAYTWLAGIKTRMVHCLLNPAAVEEERFLAQQRLDELRERLAQKHEELDDLSEKSDSVLLARDAESAEASNVEVELAANSERLENLYNQLPDVLARCTAEALGSIQKMREYLALLREHGEGVFERTTEKLRQIEEKVQVLRQSRCWYEERNSDLVRKVIMDMRRYQALLAEHGADVQQKVEADLSSIDEEADDLRRSREWYEARDCDDIHAAVNAMCRYLQAGGDAEVTRLRSVVDVGIAELSALAAKVTVATQAVADDEDRLSTARTAESNAAEAYNQNKQHLEDLASFAESEDLSFMENHDECRVTLEVRKSRAEARKSYESQFAHAQRYVKETRDSQTSEQELLNRKAGSEAKVEGTKRLQEEDARAVEDKNSKVVALKSLQDALHEAACRLLWEFRAVSKILDDIRDAVSKGAPRFENTDLYKHAESVRNRLERADTDPFFLEDIRKVGRLAGELGLAGQSKDITRARRDAEKLVHQYRELKASFCTEIISGARKGLSVLDAEWLQSQDRFDAPTEMKVQIEANIESNRGLLQQATTSLEFARDKTTEMLTILAKDAERAVLILEEAMATTPTARFYVRANVIAQDKIGNLLDRLYSDIQAQMRRQADSGSKITEKRQRKRALDELRGEVYRSLFADVSVEFRHPSIWGGGQHRLTSKDMSEGMRTAVSLMWIAKLAEFRLRQAIDQAGGMRRQNRAALRKERYFMILDGLFSNLSHDDLIDSAMESLRLSVGHFQLIGMIHHPRYINNPKIFPSYFVGRPYRASNGKHAWLTVDWQKNAPDSLGVFGSHFTH</sequence>
<feature type="coiled-coil region" evidence="1">
    <location>
        <begin position="582"/>
        <end position="616"/>
    </location>
</feature>
<evidence type="ECO:0000256" key="2">
    <source>
        <dbReference type="SAM" id="MobiDB-lite"/>
    </source>
</evidence>
<proteinExistence type="predicted"/>